<dbReference type="OrthoDB" id="1267107at2"/>
<evidence type="ECO:0000313" key="4">
    <source>
        <dbReference type="Proteomes" id="UP000050331"/>
    </source>
</evidence>
<feature type="region of interest" description="Disordered" evidence="1">
    <location>
        <begin position="72"/>
        <end position="101"/>
    </location>
</feature>
<name>A0A0U4FEC3_9BACI</name>
<dbReference type="EMBL" id="CP013862">
    <property type="protein sequence ID" value="ALX48877.1"/>
    <property type="molecule type" value="Genomic_DNA"/>
</dbReference>
<dbReference type="Proteomes" id="UP000050331">
    <property type="component" value="Chromosome"/>
</dbReference>
<evidence type="ECO:0000256" key="1">
    <source>
        <dbReference type="SAM" id="MobiDB-lite"/>
    </source>
</evidence>
<protein>
    <submittedName>
        <fullName evidence="3">Uncharacterized protein</fullName>
    </submittedName>
</protein>
<sequence>MKERLKDFSKKSTVNHIEFSKKSRQQVMQRISGINKKSRYASWGKRALSATALIMLLIIPGYFVIDSLQNQTSNPDENVPDVEKNPPVNDEEPEITPETPPVEELENRYRDMVINQEIDGLEVVNYDSMNELVNAFTEVMSQSLAEQTADDYFREDDGNLYVNESGGPAFLNAESDYDLTEISNTQYELAQTTKTEQSGQFRINITYQYQDDRWIIQERKVNYSANQ</sequence>
<feature type="transmembrane region" description="Helical" evidence="2">
    <location>
        <begin position="47"/>
        <end position="65"/>
    </location>
</feature>
<keyword evidence="2" id="KW-1133">Transmembrane helix</keyword>
<dbReference type="STRING" id="1472767.AOX59_09785"/>
<reference evidence="3 4" key="1">
    <citation type="submission" date="2016-01" db="EMBL/GenBank/DDBJ databases">
        <title>Complete genome sequence of strain Lentibacillus amyloliquefaciens LAM0015T isolated from saline sediment.</title>
        <authorList>
            <person name="Wang J.-L."/>
            <person name="He M.-X."/>
        </authorList>
    </citation>
    <scope>NUCLEOTIDE SEQUENCE [LARGE SCALE GENOMIC DNA]</scope>
    <source>
        <strain evidence="3 4">LAM0015</strain>
    </source>
</reference>
<accession>A0A0U4FEC3</accession>
<evidence type="ECO:0000256" key="2">
    <source>
        <dbReference type="SAM" id="Phobius"/>
    </source>
</evidence>
<keyword evidence="2" id="KW-0812">Transmembrane</keyword>
<dbReference type="KEGG" id="lao:AOX59_09785"/>
<keyword evidence="4" id="KW-1185">Reference proteome</keyword>
<organism evidence="3 4">
    <name type="scientific">Lentibacillus amyloliquefaciens</name>
    <dbReference type="NCBI Taxonomy" id="1472767"/>
    <lineage>
        <taxon>Bacteria</taxon>
        <taxon>Bacillati</taxon>
        <taxon>Bacillota</taxon>
        <taxon>Bacilli</taxon>
        <taxon>Bacillales</taxon>
        <taxon>Bacillaceae</taxon>
        <taxon>Lentibacillus</taxon>
    </lineage>
</organism>
<keyword evidence="2" id="KW-0472">Membrane</keyword>
<evidence type="ECO:0000313" key="3">
    <source>
        <dbReference type="EMBL" id="ALX48877.1"/>
    </source>
</evidence>
<gene>
    <name evidence="3" type="ORF">AOX59_09785</name>
</gene>
<proteinExistence type="predicted"/>
<dbReference type="RefSeq" id="WP_068445126.1">
    <property type="nucleotide sequence ID" value="NZ_CP013862.1"/>
</dbReference>
<dbReference type="AlphaFoldDB" id="A0A0U4FEC3"/>